<organism evidence="7 8">
    <name type="scientific">Abyssobacteria bacterium (strain SURF_5)</name>
    <dbReference type="NCBI Taxonomy" id="2093360"/>
    <lineage>
        <taxon>Bacteria</taxon>
        <taxon>Pseudomonadati</taxon>
        <taxon>Candidatus Hydrogenedentota</taxon>
        <taxon>Candidatus Abyssobacteria</taxon>
    </lineage>
</organism>
<dbReference type="Proteomes" id="UP000265882">
    <property type="component" value="Unassembled WGS sequence"/>
</dbReference>
<accession>A0A3A4NYL6</accession>
<proteinExistence type="predicted"/>
<evidence type="ECO:0000256" key="1">
    <source>
        <dbReference type="ARBA" id="ARBA00022485"/>
    </source>
</evidence>
<dbReference type="InterPro" id="IPR017900">
    <property type="entry name" value="4Fe4S_Fe_S_CS"/>
</dbReference>
<dbReference type="CDD" id="cd10551">
    <property type="entry name" value="PsrB"/>
    <property type="match status" value="1"/>
</dbReference>
<feature type="domain" description="4Fe-4S ferredoxin-type" evidence="6">
    <location>
        <begin position="140"/>
        <end position="169"/>
    </location>
</feature>
<evidence type="ECO:0000256" key="4">
    <source>
        <dbReference type="ARBA" id="ARBA00023014"/>
    </source>
</evidence>
<dbReference type="InterPro" id="IPR054822">
    <property type="entry name" value="DsrO-like"/>
</dbReference>
<dbReference type="GO" id="GO:0046872">
    <property type="term" value="F:metal ion binding"/>
    <property type="evidence" value="ECO:0007669"/>
    <property type="project" value="UniProtKB-KW"/>
</dbReference>
<dbReference type="AlphaFoldDB" id="A0A3A4NYL6"/>
<dbReference type="GO" id="GO:0051539">
    <property type="term" value="F:4 iron, 4 sulfur cluster binding"/>
    <property type="evidence" value="ECO:0007669"/>
    <property type="project" value="UniProtKB-KW"/>
</dbReference>
<feature type="signal peptide" evidence="5">
    <location>
        <begin position="1"/>
        <end position="26"/>
    </location>
</feature>
<keyword evidence="5" id="KW-0732">Signal</keyword>
<dbReference type="NCBIfam" id="NF045797">
    <property type="entry name" value="DsrO"/>
    <property type="match status" value="1"/>
</dbReference>
<dbReference type="InterPro" id="IPR017896">
    <property type="entry name" value="4Fe4S_Fe-S-bd"/>
</dbReference>
<sequence length="257" mass="29232">MMKSRRSFLKISGACLLGLGVKPVLNAFAQAERMEIAPNPNALRAGRWALVVDITKCRDDCTDCINACNRAHNIPDLGRTKEEVKWIWNESYEHAFPGVEHEFVEERVKHQPFMVLCNHCDNPPCVRVCPVQATWKREDGIVMMDFHRCIGCRCCMAACPYGSRSFNWTDPRPYIPEGRMNPDFPTRTKGVVEKCNFCVERLAKGLQPACVESCSSGVLTFGDLDDPNSEVRKVLGERYSIQRKPELGTRPRVYYIL</sequence>
<evidence type="ECO:0000313" key="7">
    <source>
        <dbReference type="EMBL" id="RJP23226.1"/>
    </source>
</evidence>
<keyword evidence="2" id="KW-0479">Metal-binding</keyword>
<dbReference type="InterPro" id="IPR050954">
    <property type="entry name" value="ET_IronSulfur_Cluster-Binding"/>
</dbReference>
<feature type="chain" id="PRO_5017461807" evidence="5">
    <location>
        <begin position="27"/>
        <end position="257"/>
    </location>
</feature>
<protein>
    <submittedName>
        <fullName evidence="7">4Fe-4S dicluster domain-containing protein</fullName>
    </submittedName>
</protein>
<evidence type="ECO:0000256" key="2">
    <source>
        <dbReference type="ARBA" id="ARBA00022723"/>
    </source>
</evidence>
<evidence type="ECO:0000259" key="6">
    <source>
        <dbReference type="PROSITE" id="PS51379"/>
    </source>
</evidence>
<comment type="caution">
    <text evidence="7">The sequence shown here is derived from an EMBL/GenBank/DDBJ whole genome shotgun (WGS) entry which is preliminary data.</text>
</comment>
<name>A0A3A4NYL6_ABYX5</name>
<reference evidence="7 8" key="1">
    <citation type="journal article" date="2017" name="ISME J.">
        <title>Energy and carbon metabolisms in a deep terrestrial subsurface fluid microbial community.</title>
        <authorList>
            <person name="Momper L."/>
            <person name="Jungbluth S.P."/>
            <person name="Lee M.D."/>
            <person name="Amend J.P."/>
        </authorList>
    </citation>
    <scope>NUCLEOTIDE SEQUENCE [LARGE SCALE GENOMIC DNA]</scope>
    <source>
        <strain evidence="7">SURF_5</strain>
    </source>
</reference>
<dbReference type="PROSITE" id="PS51379">
    <property type="entry name" value="4FE4S_FER_2"/>
    <property type="match status" value="1"/>
</dbReference>
<gene>
    <name evidence="7" type="ORF">C4520_06640</name>
</gene>
<dbReference type="PROSITE" id="PS51318">
    <property type="entry name" value="TAT"/>
    <property type="match status" value="1"/>
</dbReference>
<keyword evidence="4" id="KW-0411">Iron-sulfur</keyword>
<dbReference type="Pfam" id="PF13247">
    <property type="entry name" value="Fer4_11"/>
    <property type="match status" value="2"/>
</dbReference>
<dbReference type="PANTHER" id="PTHR43177">
    <property type="entry name" value="PROTEIN NRFC"/>
    <property type="match status" value="1"/>
</dbReference>
<dbReference type="PROSITE" id="PS00198">
    <property type="entry name" value="4FE4S_FER_1"/>
    <property type="match status" value="1"/>
</dbReference>
<dbReference type="Gene3D" id="3.30.70.20">
    <property type="match status" value="2"/>
</dbReference>
<evidence type="ECO:0000256" key="5">
    <source>
        <dbReference type="SAM" id="SignalP"/>
    </source>
</evidence>
<evidence type="ECO:0000313" key="8">
    <source>
        <dbReference type="Proteomes" id="UP000265882"/>
    </source>
</evidence>
<keyword evidence="1" id="KW-0004">4Fe-4S</keyword>
<dbReference type="InterPro" id="IPR006311">
    <property type="entry name" value="TAT_signal"/>
</dbReference>
<dbReference type="PANTHER" id="PTHR43177:SF3">
    <property type="entry name" value="PROTEIN NRFC HOMOLOG"/>
    <property type="match status" value="1"/>
</dbReference>
<dbReference type="SUPFAM" id="SSF54862">
    <property type="entry name" value="4Fe-4S ferredoxins"/>
    <property type="match status" value="1"/>
</dbReference>
<dbReference type="EMBL" id="QZKU01000048">
    <property type="protein sequence ID" value="RJP23226.1"/>
    <property type="molecule type" value="Genomic_DNA"/>
</dbReference>
<evidence type="ECO:0000256" key="3">
    <source>
        <dbReference type="ARBA" id="ARBA00023004"/>
    </source>
</evidence>
<keyword evidence="3" id="KW-0408">Iron</keyword>